<keyword evidence="1 7" id="KW-0963">Cytoplasm</keyword>
<gene>
    <name evidence="7 10" type="primary">rsmA</name>
    <name evidence="7" type="synonym">ksgA</name>
    <name evidence="10" type="ORF">IMC76_03490</name>
</gene>
<name>A0A7M1LJ66_9BACT</name>
<keyword evidence="6 7" id="KW-0694">RNA-binding</keyword>
<comment type="catalytic activity">
    <reaction evidence="7">
        <text>adenosine(1518)/adenosine(1519) in 16S rRNA + 4 S-adenosyl-L-methionine = N(6)-dimethyladenosine(1518)/N(6)-dimethyladenosine(1519) in 16S rRNA + 4 S-adenosyl-L-homocysteine + 4 H(+)</text>
        <dbReference type="Rhea" id="RHEA:19609"/>
        <dbReference type="Rhea" id="RHEA-COMP:10232"/>
        <dbReference type="Rhea" id="RHEA-COMP:10233"/>
        <dbReference type="ChEBI" id="CHEBI:15378"/>
        <dbReference type="ChEBI" id="CHEBI:57856"/>
        <dbReference type="ChEBI" id="CHEBI:59789"/>
        <dbReference type="ChEBI" id="CHEBI:74411"/>
        <dbReference type="ChEBI" id="CHEBI:74493"/>
        <dbReference type="EC" id="2.1.1.182"/>
    </reaction>
</comment>
<dbReference type="RefSeq" id="WP_025802232.1">
    <property type="nucleotide sequence ID" value="NZ_CP053842.1"/>
</dbReference>
<evidence type="ECO:0000313" key="11">
    <source>
        <dbReference type="Proteomes" id="UP000594749"/>
    </source>
</evidence>
<keyword evidence="11" id="KW-1185">Reference proteome</keyword>
<dbReference type="PROSITE" id="PS01131">
    <property type="entry name" value="RRNA_A_DIMETH"/>
    <property type="match status" value="1"/>
</dbReference>
<dbReference type="PANTHER" id="PTHR11727">
    <property type="entry name" value="DIMETHYLADENOSINE TRANSFERASE"/>
    <property type="match status" value="1"/>
</dbReference>
<dbReference type="GO" id="GO:0052908">
    <property type="term" value="F:16S rRNA (adenine(1518)-N(6)/adenine(1519)-N(6))-dimethyltransferase activity"/>
    <property type="evidence" value="ECO:0007669"/>
    <property type="project" value="UniProtKB-EC"/>
</dbReference>
<feature type="binding site" evidence="7 8">
    <location>
        <position position="11"/>
    </location>
    <ligand>
        <name>S-adenosyl-L-methionine</name>
        <dbReference type="ChEBI" id="CHEBI:59789"/>
    </ligand>
</feature>
<comment type="similarity">
    <text evidence="7">Belongs to the class I-like SAM-binding methyltransferase superfamily. rRNA adenine N(6)-methyltransferase family. RsmA subfamily.</text>
</comment>
<dbReference type="InterPro" id="IPR029063">
    <property type="entry name" value="SAM-dependent_MTases_sf"/>
</dbReference>
<keyword evidence="2 7" id="KW-0698">rRNA processing</keyword>
<dbReference type="GO" id="GO:0005829">
    <property type="term" value="C:cytosol"/>
    <property type="evidence" value="ECO:0007669"/>
    <property type="project" value="TreeGrafter"/>
</dbReference>
<dbReference type="AlphaFoldDB" id="A0A7M1LJ66"/>
<dbReference type="EMBL" id="CP063078">
    <property type="protein sequence ID" value="QOQ87876.1"/>
    <property type="molecule type" value="Genomic_DNA"/>
</dbReference>
<feature type="domain" description="Ribosomal RNA adenine methylase transferase N-terminal" evidence="9">
    <location>
        <begin position="18"/>
        <end position="185"/>
    </location>
</feature>
<dbReference type="Gene3D" id="3.40.50.150">
    <property type="entry name" value="Vaccinia Virus protein VP39"/>
    <property type="match status" value="1"/>
</dbReference>
<protein>
    <recommendedName>
        <fullName evidence="7">Ribosomal RNA small subunit methyltransferase A</fullName>
        <ecNumber evidence="7">2.1.1.182</ecNumber>
    </recommendedName>
    <alternativeName>
        <fullName evidence="7">16S rRNA (adenine(1518)-N(6)/adenine(1519)-N(6))-dimethyltransferase</fullName>
    </alternativeName>
    <alternativeName>
        <fullName evidence="7">16S rRNA dimethyladenosine transferase</fullName>
    </alternativeName>
    <alternativeName>
        <fullName evidence="7">16S rRNA dimethylase</fullName>
    </alternativeName>
    <alternativeName>
        <fullName evidence="7">S-adenosylmethionine-6-N', N'-adenosyl(rRNA) dimethyltransferase</fullName>
    </alternativeName>
</protein>
<evidence type="ECO:0000259" key="9">
    <source>
        <dbReference type="SMART" id="SM00650"/>
    </source>
</evidence>
<reference evidence="10 11" key="1">
    <citation type="submission" date="2020-10" db="EMBL/GenBank/DDBJ databases">
        <title>Campylobacter and Helicobacter PacBio genomes.</title>
        <authorList>
            <person name="Lane C."/>
        </authorList>
    </citation>
    <scope>NUCLEOTIDE SEQUENCE [LARGE SCALE GENOMIC DNA]</scope>
    <source>
        <strain evidence="10 11">2016D-0077</strain>
    </source>
</reference>
<evidence type="ECO:0000256" key="5">
    <source>
        <dbReference type="ARBA" id="ARBA00022691"/>
    </source>
</evidence>
<dbReference type="PANTHER" id="PTHR11727:SF7">
    <property type="entry name" value="DIMETHYLADENOSINE TRANSFERASE-RELATED"/>
    <property type="match status" value="1"/>
</dbReference>
<dbReference type="SUPFAM" id="SSF53335">
    <property type="entry name" value="S-adenosyl-L-methionine-dependent methyltransferases"/>
    <property type="match status" value="1"/>
</dbReference>
<keyword evidence="3 7" id="KW-0489">Methyltransferase</keyword>
<dbReference type="PROSITE" id="PS51689">
    <property type="entry name" value="SAM_RNA_A_N6_MT"/>
    <property type="match status" value="1"/>
</dbReference>
<evidence type="ECO:0000256" key="7">
    <source>
        <dbReference type="HAMAP-Rule" id="MF_00607"/>
    </source>
</evidence>
<evidence type="ECO:0000256" key="6">
    <source>
        <dbReference type="ARBA" id="ARBA00022884"/>
    </source>
</evidence>
<feature type="binding site" evidence="7 8">
    <location>
        <position position="13"/>
    </location>
    <ligand>
        <name>S-adenosyl-L-methionine</name>
        <dbReference type="ChEBI" id="CHEBI:59789"/>
    </ligand>
</feature>
<dbReference type="SMART" id="SM00650">
    <property type="entry name" value="rADc"/>
    <property type="match status" value="1"/>
</dbReference>
<evidence type="ECO:0000256" key="4">
    <source>
        <dbReference type="ARBA" id="ARBA00022679"/>
    </source>
</evidence>
<feature type="binding site" evidence="7 8">
    <location>
        <position position="85"/>
    </location>
    <ligand>
        <name>S-adenosyl-L-methionine</name>
        <dbReference type="ChEBI" id="CHEBI:59789"/>
    </ligand>
</feature>
<dbReference type="HAMAP" id="MF_00607">
    <property type="entry name" value="16SrRNA_methyltr_A"/>
    <property type="match status" value="1"/>
</dbReference>
<dbReference type="OrthoDB" id="9814755at2"/>
<evidence type="ECO:0000256" key="8">
    <source>
        <dbReference type="PROSITE-ProRule" id="PRU01026"/>
    </source>
</evidence>
<evidence type="ECO:0000313" key="10">
    <source>
        <dbReference type="EMBL" id="QOQ87876.1"/>
    </source>
</evidence>
<dbReference type="InterPro" id="IPR001737">
    <property type="entry name" value="KsgA/Erm"/>
</dbReference>
<dbReference type="GO" id="GO:0003723">
    <property type="term" value="F:RNA binding"/>
    <property type="evidence" value="ECO:0007669"/>
    <property type="project" value="UniProtKB-UniRule"/>
</dbReference>
<evidence type="ECO:0000256" key="2">
    <source>
        <dbReference type="ARBA" id="ARBA00022552"/>
    </source>
</evidence>
<keyword evidence="4 7" id="KW-0808">Transferase</keyword>
<proteinExistence type="inferred from homology"/>
<dbReference type="InterPro" id="IPR020598">
    <property type="entry name" value="rRNA_Ade_methylase_Trfase_N"/>
</dbReference>
<feature type="binding site" evidence="7 8">
    <location>
        <position position="37"/>
    </location>
    <ligand>
        <name>S-adenosyl-L-methionine</name>
        <dbReference type="ChEBI" id="CHEBI:59789"/>
    </ligand>
</feature>
<keyword evidence="5 7" id="KW-0949">S-adenosyl-L-methionine</keyword>
<dbReference type="Pfam" id="PF00398">
    <property type="entry name" value="RrnaAD"/>
    <property type="match status" value="1"/>
</dbReference>
<comment type="subcellular location">
    <subcellularLocation>
        <location evidence="7">Cytoplasm</location>
    </subcellularLocation>
</comment>
<dbReference type="InterPro" id="IPR011530">
    <property type="entry name" value="rRNA_adenine_dimethylase"/>
</dbReference>
<evidence type="ECO:0000256" key="1">
    <source>
        <dbReference type="ARBA" id="ARBA00022490"/>
    </source>
</evidence>
<comment type="function">
    <text evidence="7">Specifically dimethylates two adjacent adenosines (A1518 and A1519) in the loop of a conserved hairpin near the 3'-end of 16S rRNA in the 30S particle. May play a critical role in biogenesis of 30S subunits.</text>
</comment>
<organism evidence="10 11">
    <name type="scientific">Campylobacter corcagiensis</name>
    <dbReference type="NCBI Taxonomy" id="1448857"/>
    <lineage>
        <taxon>Bacteria</taxon>
        <taxon>Pseudomonadati</taxon>
        <taxon>Campylobacterota</taxon>
        <taxon>Epsilonproteobacteria</taxon>
        <taxon>Campylobacterales</taxon>
        <taxon>Campylobacteraceae</taxon>
        <taxon>Campylobacter</taxon>
    </lineage>
</organism>
<feature type="binding site" evidence="7 8">
    <location>
        <position position="101"/>
    </location>
    <ligand>
        <name>S-adenosyl-L-methionine</name>
        <dbReference type="ChEBI" id="CHEBI:59789"/>
    </ligand>
</feature>
<dbReference type="InterPro" id="IPR023165">
    <property type="entry name" value="rRNA_Ade_diMease-like_C"/>
</dbReference>
<dbReference type="Gene3D" id="1.10.8.100">
    <property type="entry name" value="Ribosomal RNA adenine dimethylase-like, domain 2"/>
    <property type="match status" value="1"/>
</dbReference>
<feature type="binding site" evidence="7 8">
    <location>
        <position position="57"/>
    </location>
    <ligand>
        <name>S-adenosyl-L-methionine</name>
        <dbReference type="ChEBI" id="CHEBI:59789"/>
    </ligand>
</feature>
<dbReference type="Proteomes" id="UP000594749">
    <property type="component" value="Chromosome"/>
</dbReference>
<dbReference type="NCBIfam" id="TIGR00755">
    <property type="entry name" value="ksgA"/>
    <property type="match status" value="1"/>
</dbReference>
<sequence>MIKAKKQFGQNFLKDQTVLNKIIQAIPNNHNFIIEIGPGLGDLTEELVKNFTVISYEIDRDLYQILSNKFSKELQNGSLELVMGDVLETFSSEKSYFLVSNLPYYIATKVILNALKDDKCLGFVVMVQKEVGLKFSASSGDKEFSSLAILAWLEGECEYLFDVAPTAFEPPPKVISGVIRLKKNKKFPLLDREEFGSFLKICFSSPRKTLFKNLTTNYSKELVSEIYFDLDLKPNLRPHQIHNALFVKIYENLKARNGKQ</sequence>
<dbReference type="InterPro" id="IPR020596">
    <property type="entry name" value="rRNA_Ade_Mease_Trfase_CS"/>
</dbReference>
<evidence type="ECO:0000256" key="3">
    <source>
        <dbReference type="ARBA" id="ARBA00022603"/>
    </source>
</evidence>
<accession>A0A7M1LJ66</accession>
<dbReference type="EC" id="2.1.1.182" evidence="7"/>